<evidence type="ECO:0000256" key="4">
    <source>
        <dbReference type="PROSITE-ProRule" id="PRU00169"/>
    </source>
</evidence>
<dbReference type="GO" id="GO:0000160">
    <property type="term" value="P:phosphorelay signal transduction system"/>
    <property type="evidence" value="ECO:0007669"/>
    <property type="project" value="InterPro"/>
</dbReference>
<dbReference type="OrthoDB" id="9808843at2"/>
<evidence type="ECO:0000313" key="7">
    <source>
        <dbReference type="Proteomes" id="UP000323521"/>
    </source>
</evidence>
<evidence type="ECO:0000313" key="6">
    <source>
        <dbReference type="EMBL" id="ATW26033.1"/>
    </source>
</evidence>
<accession>A0A3G1KU48</accession>
<dbReference type="CDD" id="cd00156">
    <property type="entry name" value="REC"/>
    <property type="match status" value="1"/>
</dbReference>
<gene>
    <name evidence="6" type="ORF">DCMF_15750</name>
</gene>
<dbReference type="InterPro" id="IPR011006">
    <property type="entry name" value="CheY-like_superfamily"/>
</dbReference>
<proteinExistence type="predicted"/>
<sequence length="128" mass="14412">MLHKILVVDGHLGVCRLIKDVLIGEGYDVCICPEPLKALEIVQNDRFSLILLDVRIRGVDCWDLYHRIRAFCQGTIVLMASSVNLDQVVTAHENGVVDYFMKKPFDIKDLRKLVKALTGQQENCSCGP</sequence>
<evidence type="ECO:0000256" key="1">
    <source>
        <dbReference type="ARBA" id="ARBA00018672"/>
    </source>
</evidence>
<dbReference type="KEGG" id="fwa:DCMF_15750"/>
<evidence type="ECO:0000256" key="3">
    <source>
        <dbReference type="ARBA" id="ARBA00024867"/>
    </source>
</evidence>
<dbReference type="PANTHER" id="PTHR44591:SF3">
    <property type="entry name" value="RESPONSE REGULATORY DOMAIN-CONTAINING PROTEIN"/>
    <property type="match status" value="1"/>
</dbReference>
<dbReference type="AlphaFoldDB" id="A0A3G1KU48"/>
<dbReference type="InterPro" id="IPR050595">
    <property type="entry name" value="Bact_response_regulator"/>
</dbReference>
<dbReference type="SMART" id="SM00448">
    <property type="entry name" value="REC"/>
    <property type="match status" value="1"/>
</dbReference>
<dbReference type="PANTHER" id="PTHR44591">
    <property type="entry name" value="STRESS RESPONSE REGULATOR PROTEIN 1"/>
    <property type="match status" value="1"/>
</dbReference>
<dbReference type="Proteomes" id="UP000323521">
    <property type="component" value="Chromosome"/>
</dbReference>
<reference evidence="6 7" key="1">
    <citation type="submission" date="2016-10" db="EMBL/GenBank/DDBJ databases">
        <title>Complete Genome Sequence of Peptococcaceae strain DCMF.</title>
        <authorList>
            <person name="Edwards R.J."/>
            <person name="Holland S.I."/>
            <person name="Deshpande N.P."/>
            <person name="Wong Y.K."/>
            <person name="Ertan H."/>
            <person name="Manefield M."/>
            <person name="Russell T.L."/>
            <person name="Lee M.J."/>
        </authorList>
    </citation>
    <scope>NUCLEOTIDE SEQUENCE [LARGE SCALE GENOMIC DNA]</scope>
    <source>
        <strain evidence="6 7">DCMF</strain>
    </source>
</reference>
<evidence type="ECO:0000259" key="5">
    <source>
        <dbReference type="PROSITE" id="PS50110"/>
    </source>
</evidence>
<evidence type="ECO:0000256" key="2">
    <source>
        <dbReference type="ARBA" id="ARBA00022553"/>
    </source>
</evidence>
<dbReference type="RefSeq" id="WP_148135305.1">
    <property type="nucleotide sequence ID" value="NZ_CP017634.1"/>
</dbReference>
<dbReference type="SUPFAM" id="SSF52172">
    <property type="entry name" value="CheY-like"/>
    <property type="match status" value="1"/>
</dbReference>
<keyword evidence="2 4" id="KW-0597">Phosphoprotein</keyword>
<dbReference type="Pfam" id="PF00072">
    <property type="entry name" value="Response_reg"/>
    <property type="match status" value="1"/>
</dbReference>
<feature type="domain" description="Response regulatory" evidence="5">
    <location>
        <begin position="4"/>
        <end position="118"/>
    </location>
</feature>
<dbReference type="EMBL" id="CP017634">
    <property type="protein sequence ID" value="ATW26033.1"/>
    <property type="molecule type" value="Genomic_DNA"/>
</dbReference>
<protein>
    <recommendedName>
        <fullName evidence="1">Stage 0 sporulation protein A homolog</fullName>
    </recommendedName>
</protein>
<name>A0A3G1KU48_FORW1</name>
<comment type="function">
    <text evidence="3">May play the central regulatory role in sporulation. It may be an element of the effector pathway responsible for the activation of sporulation genes in response to nutritional stress. Spo0A may act in concert with spo0H (a sigma factor) to control the expression of some genes that are critical to the sporulation process.</text>
</comment>
<keyword evidence="7" id="KW-1185">Reference proteome</keyword>
<dbReference type="InterPro" id="IPR001789">
    <property type="entry name" value="Sig_transdc_resp-reg_receiver"/>
</dbReference>
<dbReference type="Gene3D" id="3.40.50.2300">
    <property type="match status" value="1"/>
</dbReference>
<feature type="modified residue" description="4-aspartylphosphate" evidence="4">
    <location>
        <position position="53"/>
    </location>
</feature>
<dbReference type="PROSITE" id="PS50110">
    <property type="entry name" value="RESPONSE_REGULATORY"/>
    <property type="match status" value="1"/>
</dbReference>
<organism evidence="6 7">
    <name type="scientific">Formimonas warabiya</name>
    <dbReference type="NCBI Taxonomy" id="1761012"/>
    <lineage>
        <taxon>Bacteria</taxon>
        <taxon>Bacillati</taxon>
        <taxon>Bacillota</taxon>
        <taxon>Clostridia</taxon>
        <taxon>Eubacteriales</taxon>
        <taxon>Peptococcaceae</taxon>
        <taxon>Candidatus Formimonas</taxon>
    </lineage>
</organism>